<accession>A0ABS4UYB9</accession>
<organism evidence="1 2">
    <name type="scientific">Kribbella aluminosa</name>
    <dbReference type="NCBI Taxonomy" id="416017"/>
    <lineage>
        <taxon>Bacteria</taxon>
        <taxon>Bacillati</taxon>
        <taxon>Actinomycetota</taxon>
        <taxon>Actinomycetes</taxon>
        <taxon>Propionibacteriales</taxon>
        <taxon>Kribbellaceae</taxon>
        <taxon>Kribbella</taxon>
    </lineage>
</organism>
<reference evidence="1 2" key="1">
    <citation type="submission" date="2021-03" db="EMBL/GenBank/DDBJ databases">
        <title>Sequencing the genomes of 1000 actinobacteria strains.</title>
        <authorList>
            <person name="Klenk H.-P."/>
        </authorList>
    </citation>
    <scope>NUCLEOTIDE SEQUENCE [LARGE SCALE GENOMIC DNA]</scope>
    <source>
        <strain evidence="1 2">DSM 18824</strain>
    </source>
</reference>
<dbReference type="Gene3D" id="1.20.1250.20">
    <property type="entry name" value="MFS general substrate transporter like domains"/>
    <property type="match status" value="1"/>
</dbReference>
<gene>
    <name evidence="1" type="ORF">JOF29_007741</name>
</gene>
<keyword evidence="2" id="KW-1185">Reference proteome</keyword>
<dbReference type="InterPro" id="IPR036259">
    <property type="entry name" value="MFS_trans_sf"/>
</dbReference>
<dbReference type="PANTHER" id="PTHR23530">
    <property type="entry name" value="TRANSPORT PROTEIN-RELATED"/>
    <property type="match status" value="1"/>
</dbReference>
<comment type="caution">
    <text evidence="1">The sequence shown here is derived from an EMBL/GenBank/DDBJ whole genome shotgun (WGS) entry which is preliminary data.</text>
</comment>
<evidence type="ECO:0000313" key="1">
    <source>
        <dbReference type="EMBL" id="MBP2356631.1"/>
    </source>
</evidence>
<name>A0ABS4UYB9_9ACTN</name>
<dbReference type="Proteomes" id="UP000755585">
    <property type="component" value="Unassembled WGS sequence"/>
</dbReference>
<dbReference type="Pfam" id="PF07690">
    <property type="entry name" value="MFS_1"/>
    <property type="match status" value="1"/>
</dbReference>
<dbReference type="InterPro" id="IPR011701">
    <property type="entry name" value="MFS"/>
</dbReference>
<evidence type="ECO:0000313" key="2">
    <source>
        <dbReference type="Proteomes" id="UP000755585"/>
    </source>
</evidence>
<dbReference type="InterPro" id="IPR053160">
    <property type="entry name" value="MFS_DHA3_Transporter"/>
</dbReference>
<proteinExistence type="predicted"/>
<dbReference type="PANTHER" id="PTHR23530:SF1">
    <property type="entry name" value="PERMEASE, MAJOR FACILITATOR SUPERFAMILY-RELATED"/>
    <property type="match status" value="1"/>
</dbReference>
<dbReference type="SUPFAM" id="SSF103473">
    <property type="entry name" value="MFS general substrate transporter"/>
    <property type="match status" value="1"/>
</dbReference>
<sequence length="147" mass="15941">MLHNGWWLVTSVYLVVDTGLSPAELVLVDSVQSAFALLLEVPAGVIADTISREWSLVISQVLMGTAMLATGLFTSFPALLATQVLCGIWWTFASGSDVALMTDELDDPGTMHPRPRPTTRWPRWPACSACCCSDSHPTRSSARSPSY</sequence>
<dbReference type="EMBL" id="JAGINT010000002">
    <property type="protein sequence ID" value="MBP2356631.1"/>
    <property type="molecule type" value="Genomic_DNA"/>
</dbReference>
<protein>
    <submittedName>
        <fullName evidence="1">MFS family permease</fullName>
    </submittedName>
</protein>
<dbReference type="RefSeq" id="WP_209699119.1">
    <property type="nucleotide sequence ID" value="NZ_BAAAVU010000022.1"/>
</dbReference>